<evidence type="ECO:0000256" key="1">
    <source>
        <dbReference type="ARBA" id="ARBA00022679"/>
    </source>
</evidence>
<evidence type="ECO:0000313" key="8">
    <source>
        <dbReference type="EMBL" id="OYD09865.1"/>
    </source>
</evidence>
<dbReference type="Gene3D" id="1.10.10.10">
    <property type="entry name" value="Winged helix-like DNA-binding domain superfamily/Winged helix DNA-binding domain"/>
    <property type="match status" value="2"/>
</dbReference>
<dbReference type="SUPFAM" id="SSF63520">
    <property type="entry name" value="PTS-regulatory domain, PRD"/>
    <property type="match status" value="2"/>
</dbReference>
<dbReference type="InterPro" id="IPR036634">
    <property type="entry name" value="PRD_sf"/>
</dbReference>
<dbReference type="InterPro" id="IPR036388">
    <property type="entry name" value="WH-like_DNA-bd_sf"/>
</dbReference>
<sequence length="694" mass="78345">MYVSSRERNIIRLLIKEEEALTVQQIADHLRVSPRTVHRDLKGLDQVLARFGLKLNRQAGIGVSIEGEMADKQALWSAVSRLSFSEYTPEERKAYLLSSLLESSEPLKLTSLARELKVTPATVSQDLSLLEGWLDSFDLRMIRRRGWGVMIQGAEDARRKAMRALIADSFPEEELLHLLKEPAQTPSLGRVERISQRLLGLLEKEHLAVVEEIVRREVSALPYALADSAYIGLVVHIALAVERIGRGETLARTSPETGKDTREFEVAARMAKELEDGLHLDIPEAEVGSIAMYLRGAKLRDEKRDWPEEADVEIAMKAAELIRFVEAETGVKLTDHFSLKQGLIVHLERAVYRLNQNLRIHNPLLEEIRRGYPRLFGVIREGVEQVLPHLSVPPEEIGYLVMHFGSFLERRETAGSIRALVVCSSGVGSSKLLSSRIRKEIPEIKQLTRASLLELKELDTDRYHLLISTVPLPPEYEGYIRVHPFPTKKDIQNIKDQLPRCQEQAGDAKALLPEDGVSTLKNVHEWTGHALALLKGFRHEKVEDPGETPEALLYPILTRLEKAGVITEAGQVLTRLMEREKLGGMGIPGTRLALFHTRGGGVERSSFTVHSLSRPVCIRGMDQSEMEVTTLLLLLAPDKISRAGLDLLSWISSFIVESRYHIRIFESGSPLRVREFLTEHLLRYLQEMTTDKER</sequence>
<dbReference type="GO" id="GO:0008982">
    <property type="term" value="F:protein-N(PI)-phosphohistidine-sugar phosphotransferase activity"/>
    <property type="evidence" value="ECO:0007669"/>
    <property type="project" value="InterPro"/>
</dbReference>
<dbReference type="PROSITE" id="PS51094">
    <property type="entry name" value="PTS_EIIA_TYPE_2"/>
    <property type="match status" value="1"/>
</dbReference>
<evidence type="ECO:0000259" key="5">
    <source>
        <dbReference type="PROSITE" id="PS51094"/>
    </source>
</evidence>
<organism evidence="8 9">
    <name type="scientific">Paludifilum halophilum</name>
    <dbReference type="NCBI Taxonomy" id="1642702"/>
    <lineage>
        <taxon>Bacteria</taxon>
        <taxon>Bacillati</taxon>
        <taxon>Bacillota</taxon>
        <taxon>Bacilli</taxon>
        <taxon>Bacillales</taxon>
        <taxon>Thermoactinomycetaceae</taxon>
        <taxon>Paludifilum</taxon>
    </lineage>
</organism>
<dbReference type="InterPro" id="IPR013011">
    <property type="entry name" value="PTS_EIIB_2"/>
</dbReference>
<dbReference type="GO" id="GO:0006355">
    <property type="term" value="P:regulation of DNA-templated transcription"/>
    <property type="evidence" value="ECO:0007669"/>
    <property type="project" value="InterPro"/>
</dbReference>
<dbReference type="InterPro" id="IPR050661">
    <property type="entry name" value="BglG_antiterminators"/>
</dbReference>
<evidence type="ECO:0000256" key="4">
    <source>
        <dbReference type="ARBA" id="ARBA00023163"/>
    </source>
</evidence>
<dbReference type="Gene3D" id="1.10.1790.10">
    <property type="entry name" value="PRD domain"/>
    <property type="match status" value="2"/>
</dbReference>
<dbReference type="InterPro" id="IPR002178">
    <property type="entry name" value="PTS_EIIA_type-2_dom"/>
</dbReference>
<dbReference type="RefSeq" id="WP_094262967.1">
    <property type="nucleotide sequence ID" value="NZ_NOWF01000001.1"/>
</dbReference>
<keyword evidence="9" id="KW-1185">Reference proteome</keyword>
<dbReference type="Pfam" id="PF00874">
    <property type="entry name" value="PRD"/>
    <property type="match status" value="2"/>
</dbReference>
<dbReference type="InterPro" id="IPR036390">
    <property type="entry name" value="WH_DNA-bd_sf"/>
</dbReference>
<proteinExistence type="predicted"/>
<dbReference type="InterPro" id="IPR016152">
    <property type="entry name" value="PTrfase/Anion_transptr"/>
</dbReference>
<keyword evidence="4" id="KW-0804">Transcription</keyword>
<accession>A0A235BE38</accession>
<dbReference type="Gene3D" id="3.40.50.2300">
    <property type="match status" value="1"/>
</dbReference>
<dbReference type="SUPFAM" id="SSF55804">
    <property type="entry name" value="Phoshotransferase/anion transport protein"/>
    <property type="match status" value="1"/>
</dbReference>
<dbReference type="SUPFAM" id="SSF52794">
    <property type="entry name" value="PTS system IIB component-like"/>
    <property type="match status" value="1"/>
</dbReference>
<dbReference type="InterPro" id="IPR011608">
    <property type="entry name" value="PRD"/>
</dbReference>
<keyword evidence="2" id="KW-0677">Repeat</keyword>
<dbReference type="PROSITE" id="PS51372">
    <property type="entry name" value="PRD_2"/>
    <property type="match status" value="2"/>
</dbReference>
<evidence type="ECO:0000259" key="7">
    <source>
        <dbReference type="PROSITE" id="PS51372"/>
    </source>
</evidence>
<dbReference type="CDD" id="cd05568">
    <property type="entry name" value="PTS_IIB_bgl_like"/>
    <property type="match status" value="1"/>
</dbReference>
<dbReference type="AlphaFoldDB" id="A0A235BE38"/>
<dbReference type="PANTHER" id="PTHR30185:SF18">
    <property type="entry name" value="TRANSCRIPTIONAL REGULATOR MTLR"/>
    <property type="match status" value="1"/>
</dbReference>
<evidence type="ECO:0000259" key="6">
    <source>
        <dbReference type="PROSITE" id="PS51099"/>
    </source>
</evidence>
<dbReference type="Pfam" id="PF08279">
    <property type="entry name" value="HTH_11"/>
    <property type="match status" value="2"/>
</dbReference>
<feature type="domain" description="PRD" evidence="7">
    <location>
        <begin position="201"/>
        <end position="304"/>
    </location>
</feature>
<feature type="domain" description="PRD" evidence="7">
    <location>
        <begin position="309"/>
        <end position="414"/>
    </location>
</feature>
<dbReference type="PANTHER" id="PTHR30185">
    <property type="entry name" value="CRYPTIC BETA-GLUCOSIDE BGL OPERON ANTITERMINATOR"/>
    <property type="match status" value="1"/>
</dbReference>
<dbReference type="OrthoDB" id="9776005at2"/>
<feature type="domain" description="PTS EIIA type-2" evidence="5">
    <location>
        <begin position="531"/>
        <end position="680"/>
    </location>
</feature>
<dbReference type="EMBL" id="NOWF01000001">
    <property type="protein sequence ID" value="OYD09865.1"/>
    <property type="molecule type" value="Genomic_DNA"/>
</dbReference>
<reference evidence="8 9" key="1">
    <citation type="submission" date="2017-07" db="EMBL/GenBank/DDBJ databases">
        <title>The genome sequence of Paludifilum halophilum highlights mechanisms for microbial adaptation to high salt environemnts.</title>
        <authorList>
            <person name="Belbahri L."/>
        </authorList>
    </citation>
    <scope>NUCLEOTIDE SEQUENCE [LARGE SCALE GENOMIC DNA]</scope>
    <source>
        <strain evidence="8 9">DSM 102817</strain>
    </source>
</reference>
<protein>
    <submittedName>
        <fullName evidence="8">Uncharacterized protein</fullName>
    </submittedName>
</protein>
<dbReference type="SUPFAM" id="SSF46785">
    <property type="entry name" value="Winged helix' DNA-binding domain"/>
    <property type="match status" value="2"/>
</dbReference>
<dbReference type="Proteomes" id="UP000215459">
    <property type="component" value="Unassembled WGS sequence"/>
</dbReference>
<dbReference type="GO" id="GO:0009401">
    <property type="term" value="P:phosphoenolpyruvate-dependent sugar phosphotransferase system"/>
    <property type="evidence" value="ECO:0007669"/>
    <property type="project" value="InterPro"/>
</dbReference>
<dbReference type="InterPro" id="IPR013196">
    <property type="entry name" value="HTH_11"/>
</dbReference>
<dbReference type="PROSITE" id="PS51099">
    <property type="entry name" value="PTS_EIIB_TYPE_2"/>
    <property type="match status" value="1"/>
</dbReference>
<dbReference type="InterPro" id="IPR036095">
    <property type="entry name" value="PTS_EIIB-like_sf"/>
</dbReference>
<evidence type="ECO:0000256" key="3">
    <source>
        <dbReference type="ARBA" id="ARBA00023015"/>
    </source>
</evidence>
<evidence type="ECO:0000313" key="9">
    <source>
        <dbReference type="Proteomes" id="UP000215459"/>
    </source>
</evidence>
<evidence type="ECO:0000256" key="2">
    <source>
        <dbReference type="ARBA" id="ARBA00022737"/>
    </source>
</evidence>
<feature type="domain" description="PTS EIIB type-2" evidence="6">
    <location>
        <begin position="417"/>
        <end position="506"/>
    </location>
</feature>
<dbReference type="Gene3D" id="3.40.930.10">
    <property type="entry name" value="Mannitol-specific EII, Chain A"/>
    <property type="match status" value="1"/>
</dbReference>
<keyword evidence="1" id="KW-0808">Transferase</keyword>
<dbReference type="Pfam" id="PF00359">
    <property type="entry name" value="PTS_EIIA_2"/>
    <property type="match status" value="1"/>
</dbReference>
<name>A0A235BE38_9BACL</name>
<gene>
    <name evidence="8" type="ORF">CHM34_02450</name>
</gene>
<keyword evidence="3" id="KW-0805">Transcription regulation</keyword>
<comment type="caution">
    <text evidence="8">The sequence shown here is derived from an EMBL/GenBank/DDBJ whole genome shotgun (WGS) entry which is preliminary data.</text>
</comment>